<evidence type="ECO:0000256" key="13">
    <source>
        <dbReference type="ARBA" id="ARBA00023140"/>
    </source>
</evidence>
<organism evidence="18 19">
    <name type="scientific">Kockovaella imperatae</name>
    <dbReference type="NCBI Taxonomy" id="4999"/>
    <lineage>
        <taxon>Eukaryota</taxon>
        <taxon>Fungi</taxon>
        <taxon>Dikarya</taxon>
        <taxon>Basidiomycota</taxon>
        <taxon>Agaricomycotina</taxon>
        <taxon>Tremellomycetes</taxon>
        <taxon>Tremellales</taxon>
        <taxon>Cuniculitremaceae</taxon>
        <taxon>Kockovaella</taxon>
    </lineage>
</organism>
<keyword evidence="19" id="KW-1185">Reference proteome</keyword>
<gene>
    <name evidence="18" type="ORF">BD324DRAFT_641753</name>
</gene>
<evidence type="ECO:0000256" key="11">
    <source>
        <dbReference type="ARBA" id="ARBA00022989"/>
    </source>
</evidence>
<evidence type="ECO:0000256" key="12">
    <source>
        <dbReference type="ARBA" id="ARBA00023136"/>
    </source>
</evidence>
<reference evidence="18 19" key="1">
    <citation type="submission" date="2017-03" db="EMBL/GenBank/DDBJ databases">
        <title>Widespread Adenine N6-methylation of Active Genes in Fungi.</title>
        <authorList>
            <consortium name="DOE Joint Genome Institute"/>
            <person name="Mondo S.J."/>
            <person name="Dannebaum R.O."/>
            <person name="Kuo R.C."/>
            <person name="Louie K.B."/>
            <person name="Bewick A.J."/>
            <person name="Labutti K."/>
            <person name="Haridas S."/>
            <person name="Kuo A."/>
            <person name="Salamov A."/>
            <person name="Ahrendt S.R."/>
            <person name="Lau R."/>
            <person name="Bowen B.P."/>
            <person name="Lipzen A."/>
            <person name="Sullivan W."/>
            <person name="Andreopoulos W.B."/>
            <person name="Clum A."/>
            <person name="Lindquist E."/>
            <person name="Daum C."/>
            <person name="Northen T.R."/>
            <person name="Ramamoorthy G."/>
            <person name="Schmitz R.J."/>
            <person name="Gryganskyi A."/>
            <person name="Culley D."/>
            <person name="Magnuson J."/>
            <person name="James T.Y."/>
            <person name="O'Malley M.A."/>
            <person name="Stajich J.E."/>
            <person name="Spatafora J.W."/>
            <person name="Visel A."/>
            <person name="Grigoriev I.V."/>
        </authorList>
    </citation>
    <scope>NUCLEOTIDE SEQUENCE [LARGE SCALE GENOMIC DNA]</scope>
    <source>
        <strain evidence="18 19">NRRL Y-17943</strain>
    </source>
</reference>
<dbReference type="Pfam" id="PF04757">
    <property type="entry name" value="Pex2_Pex12"/>
    <property type="match status" value="1"/>
</dbReference>
<dbReference type="EMBL" id="NBSH01000005">
    <property type="protein sequence ID" value="ORX37527.1"/>
    <property type="molecule type" value="Genomic_DNA"/>
</dbReference>
<dbReference type="GO" id="GO:0016562">
    <property type="term" value="P:protein import into peroxisome matrix, receptor recycling"/>
    <property type="evidence" value="ECO:0007669"/>
    <property type="project" value="UniProtKB-ARBA"/>
</dbReference>
<protein>
    <recommendedName>
        <fullName evidence="4">Peroxisome assembly protein 12</fullName>
    </recommendedName>
    <alternativeName>
        <fullName evidence="14">Peroxin-12</fullName>
    </alternativeName>
</protein>
<evidence type="ECO:0000313" key="19">
    <source>
        <dbReference type="Proteomes" id="UP000193218"/>
    </source>
</evidence>
<sequence length="396" mass="45386">MASNEDAGQPLFPDAGPSNPHRPSIFEFLGQDQLRDLFHPVIRYILSYFAQRYPRYLLRILNHHEEFFACVMLLIERHHLKKHNASVSEHFHQLYHVQATRYPRTHSSAFQRPGRLTRRQRWGLLVFLVGIPYLRARAHSYYEELGVGVNDRDSEISVLPRVSLPVPHRSHVQRAKLFKAIYPYLNLTLDATFLAYDLRYLFGASDVYRPWHAWLGTSIQRREQDEIEGSDSTWTRLVPPLLPPLLLALKLSQWWYSPSSPRDISLNFDTNIRSKIHRAIPPPKPLPILPQSGLLPQRSPPGSPPEMADPSATGPDLIYTVDDEMYGKCPLCNKNWQNPAILPSGWVVCWRCGWDAIAGTDDVDQSGGTSENTRRRGKCPFTGMDVSVGQLRRVLI</sequence>
<keyword evidence="8" id="KW-0863">Zinc-finger</keyword>
<keyword evidence="7" id="KW-0479">Metal-binding</keyword>
<evidence type="ECO:0000256" key="3">
    <source>
        <dbReference type="ARBA" id="ARBA00008704"/>
    </source>
</evidence>
<dbReference type="RefSeq" id="XP_021871514.1">
    <property type="nucleotide sequence ID" value="XM_022017444.1"/>
</dbReference>
<evidence type="ECO:0000256" key="1">
    <source>
        <dbReference type="ARBA" id="ARBA00004585"/>
    </source>
</evidence>
<dbReference type="OrthoDB" id="107372at2759"/>
<comment type="similarity">
    <text evidence="3">Belongs to the pex2/pex10/pex12 family.</text>
</comment>
<dbReference type="InterPro" id="IPR006845">
    <property type="entry name" value="Pex_N"/>
</dbReference>
<evidence type="ECO:0000256" key="8">
    <source>
        <dbReference type="ARBA" id="ARBA00022771"/>
    </source>
</evidence>
<dbReference type="InterPro" id="IPR017375">
    <property type="entry name" value="PEX12"/>
</dbReference>
<evidence type="ECO:0000256" key="5">
    <source>
        <dbReference type="ARBA" id="ARBA00022448"/>
    </source>
</evidence>
<evidence type="ECO:0000256" key="14">
    <source>
        <dbReference type="ARBA" id="ARBA00029692"/>
    </source>
</evidence>
<keyword evidence="9" id="KW-0862">Zinc</keyword>
<dbReference type="AlphaFoldDB" id="A0A1Y1UIZ2"/>
<comment type="subunit">
    <text evidence="15">Component of the PEX2-PEX10-PEX12 retrotranslocation channel, composed of PEX2, PEX10 and PEX12.</text>
</comment>
<proteinExistence type="inferred from homology"/>
<evidence type="ECO:0000256" key="2">
    <source>
        <dbReference type="ARBA" id="ARBA00004906"/>
    </source>
</evidence>
<dbReference type="InParanoid" id="A0A1Y1UIZ2"/>
<dbReference type="GO" id="GO:0006513">
    <property type="term" value="P:protein monoubiquitination"/>
    <property type="evidence" value="ECO:0007669"/>
    <property type="project" value="TreeGrafter"/>
</dbReference>
<dbReference type="PANTHER" id="PTHR12888:SF0">
    <property type="entry name" value="PEROXISOME ASSEMBLY PROTEIN 12"/>
    <property type="match status" value="1"/>
</dbReference>
<keyword evidence="5" id="KW-0813">Transport</keyword>
<evidence type="ECO:0000256" key="9">
    <source>
        <dbReference type="ARBA" id="ARBA00022833"/>
    </source>
</evidence>
<keyword evidence="6" id="KW-0812">Transmembrane</keyword>
<evidence type="ECO:0000256" key="10">
    <source>
        <dbReference type="ARBA" id="ARBA00022927"/>
    </source>
</evidence>
<comment type="caution">
    <text evidence="18">The sequence shown here is derived from an EMBL/GenBank/DDBJ whole genome shotgun (WGS) entry which is preliminary data.</text>
</comment>
<dbReference type="GO" id="GO:0004842">
    <property type="term" value="F:ubiquitin-protein transferase activity"/>
    <property type="evidence" value="ECO:0007669"/>
    <property type="project" value="TreeGrafter"/>
</dbReference>
<dbReference type="GO" id="GO:0008270">
    <property type="term" value="F:zinc ion binding"/>
    <property type="evidence" value="ECO:0007669"/>
    <property type="project" value="UniProtKB-KW"/>
</dbReference>
<dbReference type="GeneID" id="33559253"/>
<dbReference type="STRING" id="4999.A0A1Y1UIZ2"/>
<dbReference type="GO" id="GO:0005778">
    <property type="term" value="C:peroxisomal membrane"/>
    <property type="evidence" value="ECO:0007669"/>
    <property type="project" value="UniProtKB-SubCell"/>
</dbReference>
<dbReference type="Proteomes" id="UP000193218">
    <property type="component" value="Unassembled WGS sequence"/>
</dbReference>
<keyword evidence="11" id="KW-1133">Transmembrane helix</keyword>
<keyword evidence="12" id="KW-0472">Membrane</keyword>
<accession>A0A1Y1UIZ2</accession>
<dbReference type="PANTHER" id="PTHR12888">
    <property type="entry name" value="PEROXISOME ASSEMBLY PROTEIN 12 PEROXIN-12"/>
    <property type="match status" value="1"/>
</dbReference>
<feature type="region of interest" description="Disordered" evidence="16">
    <location>
        <begin position="281"/>
        <end position="314"/>
    </location>
</feature>
<feature type="domain" description="Pex N-terminal" evidence="17">
    <location>
        <begin position="31"/>
        <end position="257"/>
    </location>
</feature>
<name>A0A1Y1UIZ2_9TREE</name>
<evidence type="ECO:0000313" key="18">
    <source>
        <dbReference type="EMBL" id="ORX37527.1"/>
    </source>
</evidence>
<comment type="subcellular location">
    <subcellularLocation>
        <location evidence="1">Peroxisome membrane</location>
        <topology evidence="1">Multi-pass membrane protein</topology>
    </subcellularLocation>
</comment>
<keyword evidence="10" id="KW-0653">Protein transport</keyword>
<keyword evidence="13" id="KW-0576">Peroxisome</keyword>
<evidence type="ECO:0000256" key="16">
    <source>
        <dbReference type="SAM" id="MobiDB-lite"/>
    </source>
</evidence>
<evidence type="ECO:0000256" key="6">
    <source>
        <dbReference type="ARBA" id="ARBA00022692"/>
    </source>
</evidence>
<evidence type="ECO:0000259" key="17">
    <source>
        <dbReference type="Pfam" id="PF04757"/>
    </source>
</evidence>
<dbReference type="FunCoup" id="A0A1Y1UIZ2">
    <property type="interactions" value="204"/>
</dbReference>
<evidence type="ECO:0000256" key="4">
    <source>
        <dbReference type="ARBA" id="ARBA00018980"/>
    </source>
</evidence>
<evidence type="ECO:0000256" key="7">
    <source>
        <dbReference type="ARBA" id="ARBA00022723"/>
    </source>
</evidence>
<evidence type="ECO:0000256" key="15">
    <source>
        <dbReference type="ARBA" id="ARBA00034505"/>
    </source>
</evidence>
<dbReference type="GO" id="GO:1990429">
    <property type="term" value="C:peroxisomal importomer complex"/>
    <property type="evidence" value="ECO:0007669"/>
    <property type="project" value="TreeGrafter"/>
</dbReference>
<comment type="pathway">
    <text evidence="2">Protein modification; protein ubiquitination.</text>
</comment>
<dbReference type="SUPFAM" id="SSF57850">
    <property type="entry name" value="RING/U-box"/>
    <property type="match status" value="1"/>
</dbReference>